<reference evidence="2" key="1">
    <citation type="journal article" date="2024" name="Proc. Natl. Acad. Sci. U.S.A.">
        <title>Extraordinary preservation of gene collinearity over three hundred million years revealed in homosporous lycophytes.</title>
        <authorList>
            <person name="Li C."/>
            <person name="Wickell D."/>
            <person name="Kuo L.Y."/>
            <person name="Chen X."/>
            <person name="Nie B."/>
            <person name="Liao X."/>
            <person name="Peng D."/>
            <person name="Ji J."/>
            <person name="Jenkins J."/>
            <person name="Williams M."/>
            <person name="Shu S."/>
            <person name="Plott C."/>
            <person name="Barry K."/>
            <person name="Rajasekar S."/>
            <person name="Grimwood J."/>
            <person name="Han X."/>
            <person name="Sun S."/>
            <person name="Hou Z."/>
            <person name="He W."/>
            <person name="Dai G."/>
            <person name="Sun C."/>
            <person name="Schmutz J."/>
            <person name="Leebens-Mack J.H."/>
            <person name="Li F.W."/>
            <person name="Wang L."/>
        </authorList>
    </citation>
    <scope>NUCLEOTIDE SEQUENCE [LARGE SCALE GENOMIC DNA]</scope>
    <source>
        <strain evidence="2">cv. PW_Plant_1</strain>
    </source>
</reference>
<evidence type="ECO:0000313" key="2">
    <source>
        <dbReference type="Proteomes" id="UP001162992"/>
    </source>
</evidence>
<organism evidence="1 2">
    <name type="scientific">Diphasiastrum complanatum</name>
    <name type="common">Issler's clubmoss</name>
    <name type="synonym">Lycopodium complanatum</name>
    <dbReference type="NCBI Taxonomy" id="34168"/>
    <lineage>
        <taxon>Eukaryota</taxon>
        <taxon>Viridiplantae</taxon>
        <taxon>Streptophyta</taxon>
        <taxon>Embryophyta</taxon>
        <taxon>Tracheophyta</taxon>
        <taxon>Lycopodiopsida</taxon>
        <taxon>Lycopodiales</taxon>
        <taxon>Lycopodiaceae</taxon>
        <taxon>Lycopodioideae</taxon>
        <taxon>Diphasiastrum</taxon>
    </lineage>
</organism>
<keyword evidence="2" id="KW-1185">Reference proteome</keyword>
<dbReference type="EMBL" id="CM055097">
    <property type="protein sequence ID" value="KAJ7554396.1"/>
    <property type="molecule type" value="Genomic_DNA"/>
</dbReference>
<comment type="caution">
    <text evidence="1">The sequence shown here is derived from an EMBL/GenBank/DDBJ whole genome shotgun (WGS) entry which is preliminary data.</text>
</comment>
<gene>
    <name evidence="1" type="ORF">O6H91_06G138400</name>
</gene>
<protein>
    <submittedName>
        <fullName evidence="1">Uncharacterized protein</fullName>
    </submittedName>
</protein>
<sequence length="550" mass="60763">MEGSVGASVERERIGGCQMGGSVRISAEEAKSEWRDQTEVDEEIPVARIIDQKVYAGRTTAAVVLACVVAASGGFVFGYVLEISGGVASMDDFLKKFFPAVYVQKRAAHTNHYCKYDNQVLQAFISTLLIAGLISTVVIAPITRRQGRRAAMIAGGASTLAGSILSASAQNLPMLFIGRILLGFGVGITIQSTNIYMAEMAPAELRGGLHITYTMALNYGVLISASVNYGTSKIKPWGWRLSFGLTAVPAIILIVGLLLLPDTPNSLIERGYLKEGRAVLERMRGVSEVDVEFEDLVEASRRSMQVKHPFLNILQRTRRPQILVALLFPVFEMMTGANVLLLYAPVFFRTLGFGSSSSLYSTIFLKILPLLGMKVSICRIDRWGRRWPLIVGGFIMLICQVSIGFILGFEFIGTRELSKSWSIVVVLLMCIFAGAYACSWGSLARLISSEVLPLEIRSAGMSMSTFVSLLFSFALSQSFLSIFCHMRYGTFFFFGGWVVIMTIFSYFFLPETSIVPIELMTKVWENHPIWSKFVEDKNMISINKDVKNEV</sequence>
<accession>A0ACC2DJB0</accession>
<proteinExistence type="predicted"/>
<name>A0ACC2DJB0_DIPCM</name>
<dbReference type="Proteomes" id="UP001162992">
    <property type="component" value="Chromosome 6"/>
</dbReference>
<evidence type="ECO:0000313" key="1">
    <source>
        <dbReference type="EMBL" id="KAJ7554396.1"/>
    </source>
</evidence>